<dbReference type="Pfam" id="PF07729">
    <property type="entry name" value="FCD"/>
    <property type="match status" value="1"/>
</dbReference>
<proteinExistence type="predicted"/>
<evidence type="ECO:0000259" key="4">
    <source>
        <dbReference type="PROSITE" id="PS50949"/>
    </source>
</evidence>
<dbReference type="GO" id="GO:0003677">
    <property type="term" value="F:DNA binding"/>
    <property type="evidence" value="ECO:0007669"/>
    <property type="project" value="UniProtKB-KW"/>
</dbReference>
<evidence type="ECO:0000256" key="2">
    <source>
        <dbReference type="ARBA" id="ARBA00023125"/>
    </source>
</evidence>
<keyword evidence="6" id="KW-1185">Reference proteome</keyword>
<sequence>MTDTGGALGLVLPDDAASLADAVVGAVRDGVSRGVLDPGETYSVYRLADELGVSRSPVREALLRLAEAGLVTIARNRGFTVVRPSPHDVEEIFEIRRALEPAAARRVAEAGDATARAAVAAAYDALDAAAGRGDEPAFWRADRALHDAVLRGAGNARAAAVVEQLRATTVLLGPPTTATGRTLREVADEHAPVATAVAAGDGAAAEAAMRAHLERTAALLVAAAGGPVSAGRRRAG</sequence>
<dbReference type="Gene3D" id="1.10.10.10">
    <property type="entry name" value="Winged helix-like DNA-binding domain superfamily/Winged helix DNA-binding domain"/>
    <property type="match status" value="1"/>
</dbReference>
<dbReference type="InterPro" id="IPR008920">
    <property type="entry name" value="TF_FadR/GntR_C"/>
</dbReference>
<gene>
    <name evidence="5" type="ORF">FB458_4045</name>
</gene>
<keyword evidence="3" id="KW-0804">Transcription</keyword>
<evidence type="ECO:0000313" key="5">
    <source>
        <dbReference type="EMBL" id="TQJ10902.1"/>
    </source>
</evidence>
<dbReference type="SMART" id="SM00895">
    <property type="entry name" value="FCD"/>
    <property type="match status" value="1"/>
</dbReference>
<feature type="domain" description="HTH gntR-type" evidence="4">
    <location>
        <begin position="17"/>
        <end position="84"/>
    </location>
</feature>
<reference evidence="5 6" key="1">
    <citation type="submission" date="2019-06" db="EMBL/GenBank/DDBJ databases">
        <title>Sequencing the genomes of 1000 actinobacteria strains.</title>
        <authorList>
            <person name="Klenk H.-P."/>
        </authorList>
    </citation>
    <scope>NUCLEOTIDE SEQUENCE [LARGE SCALE GENOMIC DNA]</scope>
    <source>
        <strain evidence="5 6">DSM 18607</strain>
    </source>
</reference>
<dbReference type="PANTHER" id="PTHR43537">
    <property type="entry name" value="TRANSCRIPTIONAL REGULATOR, GNTR FAMILY"/>
    <property type="match status" value="1"/>
</dbReference>
<dbReference type="InterPro" id="IPR011711">
    <property type="entry name" value="GntR_C"/>
</dbReference>
<evidence type="ECO:0000256" key="1">
    <source>
        <dbReference type="ARBA" id="ARBA00023015"/>
    </source>
</evidence>
<dbReference type="PROSITE" id="PS50949">
    <property type="entry name" value="HTH_GNTR"/>
    <property type="match status" value="1"/>
</dbReference>
<dbReference type="AlphaFoldDB" id="A0A542E6E3"/>
<dbReference type="Pfam" id="PF00392">
    <property type="entry name" value="GntR"/>
    <property type="match status" value="1"/>
</dbReference>
<dbReference type="SMART" id="SM00345">
    <property type="entry name" value="HTH_GNTR"/>
    <property type="match status" value="1"/>
</dbReference>
<dbReference type="InterPro" id="IPR000524">
    <property type="entry name" value="Tscrpt_reg_HTH_GntR"/>
</dbReference>
<dbReference type="InterPro" id="IPR036390">
    <property type="entry name" value="WH_DNA-bd_sf"/>
</dbReference>
<dbReference type="SUPFAM" id="SSF48008">
    <property type="entry name" value="GntR ligand-binding domain-like"/>
    <property type="match status" value="1"/>
</dbReference>
<comment type="caution">
    <text evidence="5">The sequence shown here is derived from an EMBL/GenBank/DDBJ whole genome shotgun (WGS) entry which is preliminary data.</text>
</comment>
<accession>A0A542E6E3</accession>
<protein>
    <submittedName>
        <fullName evidence="5">GntR family transcriptional regulator</fullName>
    </submittedName>
</protein>
<organism evidence="5 6">
    <name type="scientific">Lapillicoccus jejuensis</name>
    <dbReference type="NCBI Taxonomy" id="402171"/>
    <lineage>
        <taxon>Bacteria</taxon>
        <taxon>Bacillati</taxon>
        <taxon>Actinomycetota</taxon>
        <taxon>Actinomycetes</taxon>
        <taxon>Micrococcales</taxon>
        <taxon>Intrasporangiaceae</taxon>
        <taxon>Lapillicoccus</taxon>
    </lineage>
</organism>
<name>A0A542E6E3_9MICO</name>
<dbReference type="RefSeq" id="WP_211356112.1">
    <property type="nucleotide sequence ID" value="NZ_BAAAPR010000019.1"/>
</dbReference>
<evidence type="ECO:0000313" key="6">
    <source>
        <dbReference type="Proteomes" id="UP000317893"/>
    </source>
</evidence>
<dbReference type="PANTHER" id="PTHR43537:SF24">
    <property type="entry name" value="GLUCONATE OPERON TRANSCRIPTIONAL REPRESSOR"/>
    <property type="match status" value="1"/>
</dbReference>
<dbReference type="Gene3D" id="1.20.120.530">
    <property type="entry name" value="GntR ligand-binding domain-like"/>
    <property type="match status" value="1"/>
</dbReference>
<dbReference type="PRINTS" id="PR00035">
    <property type="entry name" value="HTHGNTR"/>
</dbReference>
<keyword evidence="1" id="KW-0805">Transcription regulation</keyword>
<dbReference type="InterPro" id="IPR036388">
    <property type="entry name" value="WH-like_DNA-bd_sf"/>
</dbReference>
<keyword evidence="2" id="KW-0238">DNA-binding</keyword>
<dbReference type="SUPFAM" id="SSF46785">
    <property type="entry name" value="Winged helix' DNA-binding domain"/>
    <property type="match status" value="1"/>
</dbReference>
<dbReference type="EMBL" id="VFMN01000001">
    <property type="protein sequence ID" value="TQJ10902.1"/>
    <property type="molecule type" value="Genomic_DNA"/>
</dbReference>
<dbReference type="Proteomes" id="UP000317893">
    <property type="component" value="Unassembled WGS sequence"/>
</dbReference>
<evidence type="ECO:0000256" key="3">
    <source>
        <dbReference type="ARBA" id="ARBA00023163"/>
    </source>
</evidence>
<dbReference type="GO" id="GO:0003700">
    <property type="term" value="F:DNA-binding transcription factor activity"/>
    <property type="evidence" value="ECO:0007669"/>
    <property type="project" value="InterPro"/>
</dbReference>